<proteinExistence type="predicted"/>
<dbReference type="Pfam" id="PF00583">
    <property type="entry name" value="Acetyltransf_1"/>
    <property type="match status" value="1"/>
</dbReference>
<dbReference type="RefSeq" id="WP_024381387.1">
    <property type="nucleotide sequence ID" value="NZ_ALLE01000002.1"/>
</dbReference>
<dbReference type="GO" id="GO:0016747">
    <property type="term" value="F:acyltransferase activity, transferring groups other than amino-acyl groups"/>
    <property type="evidence" value="ECO:0007669"/>
    <property type="project" value="InterPro"/>
</dbReference>
<evidence type="ECO:0000259" key="1">
    <source>
        <dbReference type="PROSITE" id="PS51186"/>
    </source>
</evidence>
<dbReference type="PANTHER" id="PTHR43617">
    <property type="entry name" value="L-AMINO ACID N-ACETYLTRANSFERASE"/>
    <property type="match status" value="1"/>
</dbReference>
<dbReference type="InterPro" id="IPR050276">
    <property type="entry name" value="MshD_Acetyltransferase"/>
</dbReference>
<evidence type="ECO:0000313" key="3">
    <source>
        <dbReference type="Proteomes" id="UP000028185"/>
    </source>
</evidence>
<dbReference type="CDD" id="cd04301">
    <property type="entry name" value="NAT_SF"/>
    <property type="match status" value="1"/>
</dbReference>
<dbReference type="PANTHER" id="PTHR43617:SF33">
    <property type="entry name" value="SPORE COAT POLYSACCHARIDE BIOSYNTHESIS PROTEIN SPSD"/>
    <property type="match status" value="1"/>
</dbReference>
<dbReference type="PATRIC" id="fig|1214179.4.peg.1200"/>
<dbReference type="InterPro" id="IPR000182">
    <property type="entry name" value="GNAT_dom"/>
</dbReference>
<evidence type="ECO:0000313" key="2">
    <source>
        <dbReference type="EMBL" id="AIG43629.1"/>
    </source>
</evidence>
<gene>
    <name evidence="2" type="ORF">ID09_06165</name>
</gene>
<dbReference type="PROSITE" id="PS51186">
    <property type="entry name" value="GNAT"/>
    <property type="match status" value="1"/>
</dbReference>
<organism evidence="2 3">
    <name type="scientific">Streptococcus suis 6407</name>
    <dbReference type="NCBI Taxonomy" id="1214179"/>
    <lineage>
        <taxon>Bacteria</taxon>
        <taxon>Bacillati</taxon>
        <taxon>Bacillota</taxon>
        <taxon>Bacilli</taxon>
        <taxon>Lactobacillales</taxon>
        <taxon>Streptococcaceae</taxon>
        <taxon>Streptococcus</taxon>
    </lineage>
</organism>
<dbReference type="AlphaFoldDB" id="A0A075SH80"/>
<dbReference type="SUPFAM" id="SSF55729">
    <property type="entry name" value="Acyl-CoA N-acyltransferases (Nat)"/>
    <property type="match status" value="1"/>
</dbReference>
<dbReference type="Gene3D" id="3.40.630.30">
    <property type="match status" value="1"/>
</dbReference>
<reference evidence="2 3" key="1">
    <citation type="journal article" date="2014" name="Genome Announc.">
        <title>Whole-Genome Sequence of Streptococcus suis Serotype 4 Reference Strain 6407.</title>
        <authorList>
            <person name="Wang K."/>
            <person name="Chen J."/>
            <person name="Yao H."/>
            <person name="Lu C."/>
        </authorList>
    </citation>
    <scope>NUCLEOTIDE SEQUENCE [LARGE SCALE GENOMIC DNA]</scope>
    <source>
        <strain evidence="2">6407</strain>
    </source>
</reference>
<protein>
    <submittedName>
        <fullName evidence="2">GNAT family acetyltransferase</fullName>
    </submittedName>
</protein>
<dbReference type="EMBL" id="CP008921">
    <property type="protein sequence ID" value="AIG43629.1"/>
    <property type="molecule type" value="Genomic_DNA"/>
</dbReference>
<dbReference type="Proteomes" id="UP000028185">
    <property type="component" value="Chromosome"/>
</dbReference>
<feature type="domain" description="N-acetyltransferase" evidence="1">
    <location>
        <begin position="1"/>
        <end position="168"/>
    </location>
</feature>
<dbReference type="HOGENOM" id="CLU_013985_18_0_9"/>
<dbReference type="InterPro" id="IPR016181">
    <property type="entry name" value="Acyl_CoA_acyltransferase"/>
</dbReference>
<accession>A0A075SH80</accession>
<name>A0A075SH80_STRSU</name>
<keyword evidence="2" id="KW-0808">Transferase</keyword>
<sequence length="173" mass="20263">MQIDSIRLEEVSVLQELAKQTFAETFAHDNDPKELEAFFEESYSLEVLTSELSDPNCQHYFLRIDHQIAGYLKLNKGSAQTEQELENAFEIQRIYLLQAYQGRGLGKVLFEFALEKAEQSSCDWVWLGVWEHNYKAQKFYSKYGFEKFGQHEFAVGDKIDVDWLLKRPLHQKG</sequence>